<dbReference type="PANTHER" id="PTHR41878:SF1">
    <property type="entry name" value="TNPR PROTEIN"/>
    <property type="match status" value="1"/>
</dbReference>
<dbReference type="EMBL" id="MQUQ01000005">
    <property type="protein sequence ID" value="OLZ53800.1"/>
    <property type="molecule type" value="Genomic_DNA"/>
</dbReference>
<reference evidence="2 3" key="1">
    <citation type="submission" date="2016-01" db="EMBL/GenBank/DDBJ databases">
        <title>Amycolatopsis coloradensis genome sequencing and assembly.</title>
        <authorList>
            <person name="Mayilraj S."/>
        </authorList>
    </citation>
    <scope>NUCLEOTIDE SEQUENCE [LARGE SCALE GENOMIC DNA]</scope>
    <source>
        <strain evidence="2 3">DSM 44225</strain>
    </source>
</reference>
<proteinExistence type="predicted"/>
<dbReference type="Gene3D" id="3.10.290.30">
    <property type="entry name" value="MM3350-like"/>
    <property type="match status" value="1"/>
</dbReference>
<dbReference type="Pfam" id="PF07929">
    <property type="entry name" value="PRiA4_ORF3"/>
    <property type="match status" value="1"/>
</dbReference>
<comment type="caution">
    <text evidence="2">The sequence shown here is derived from an EMBL/GenBank/DDBJ whole genome shotgun (WGS) entry which is preliminary data.</text>
</comment>
<evidence type="ECO:0000313" key="3">
    <source>
        <dbReference type="Proteomes" id="UP000187486"/>
    </source>
</evidence>
<dbReference type="Proteomes" id="UP000187486">
    <property type="component" value="Unassembled WGS sequence"/>
</dbReference>
<accession>A0A1R0KXR5</accession>
<dbReference type="STRING" id="76021.BS329_11190"/>
<feature type="domain" description="Plasmid pRiA4b Orf3-like" evidence="1">
    <location>
        <begin position="14"/>
        <end position="184"/>
    </location>
</feature>
<evidence type="ECO:0000313" key="2">
    <source>
        <dbReference type="EMBL" id="OLZ53800.1"/>
    </source>
</evidence>
<sequence>MRKLSGAPEAGDPIYQVKITLLNIEGLPVWRRVLVPAAIRLDRLHAVVQAAMGWENYHLHYFLDGQTHYGEADPELQYRDERQVRLDELVKPGGRLLYTYDFGDGWDHEILVEEATAATADGHYPRCVAGQAACPPEDVGGTGGYARLIQILGDPRHEEHQDVLHWLGLEDPSRFDPAGFDLDEANQSLTAMA</sequence>
<dbReference type="PANTHER" id="PTHR41878">
    <property type="entry name" value="LEXA REPRESSOR-RELATED"/>
    <property type="match status" value="1"/>
</dbReference>
<dbReference type="AlphaFoldDB" id="A0A1R0KXR5"/>
<keyword evidence="3" id="KW-1185">Reference proteome</keyword>
<organism evidence="2 3">
    <name type="scientific">Amycolatopsis coloradensis</name>
    <dbReference type="NCBI Taxonomy" id="76021"/>
    <lineage>
        <taxon>Bacteria</taxon>
        <taxon>Bacillati</taxon>
        <taxon>Actinomycetota</taxon>
        <taxon>Actinomycetes</taxon>
        <taxon>Pseudonocardiales</taxon>
        <taxon>Pseudonocardiaceae</taxon>
        <taxon>Amycolatopsis</taxon>
    </lineage>
</organism>
<evidence type="ECO:0000259" key="1">
    <source>
        <dbReference type="Pfam" id="PF07929"/>
    </source>
</evidence>
<gene>
    <name evidence="2" type="ORF">BS329_11190</name>
</gene>
<dbReference type="SUPFAM" id="SSF159941">
    <property type="entry name" value="MM3350-like"/>
    <property type="match status" value="1"/>
</dbReference>
<name>A0A1R0KXR5_9PSEU</name>
<dbReference type="InterPro" id="IPR024047">
    <property type="entry name" value="MM3350-like_sf"/>
</dbReference>
<protein>
    <recommendedName>
        <fullName evidence="1">Plasmid pRiA4b Orf3-like domain-containing protein</fullName>
    </recommendedName>
</protein>
<dbReference type="InterPro" id="IPR012912">
    <property type="entry name" value="Plasmid_pRiA4b_Orf3-like"/>
</dbReference>